<keyword evidence="3" id="KW-1185">Reference proteome</keyword>
<evidence type="ECO:0000313" key="3">
    <source>
        <dbReference type="Proteomes" id="UP001529510"/>
    </source>
</evidence>
<evidence type="ECO:0000313" key="2">
    <source>
        <dbReference type="EMBL" id="KAL0195827.1"/>
    </source>
</evidence>
<sequence>MFVFALCLFLWSWLSSIHGLEFRYHNSVEMEQYLKDINKTFPDITHLHSIGQSVE</sequence>
<feature type="chain" id="PRO_5044803128" evidence="1">
    <location>
        <begin position="20"/>
        <end position="55"/>
    </location>
</feature>
<organism evidence="2 3">
    <name type="scientific">Cirrhinus mrigala</name>
    <name type="common">Mrigala</name>
    <dbReference type="NCBI Taxonomy" id="683832"/>
    <lineage>
        <taxon>Eukaryota</taxon>
        <taxon>Metazoa</taxon>
        <taxon>Chordata</taxon>
        <taxon>Craniata</taxon>
        <taxon>Vertebrata</taxon>
        <taxon>Euteleostomi</taxon>
        <taxon>Actinopterygii</taxon>
        <taxon>Neopterygii</taxon>
        <taxon>Teleostei</taxon>
        <taxon>Ostariophysi</taxon>
        <taxon>Cypriniformes</taxon>
        <taxon>Cyprinidae</taxon>
        <taxon>Labeoninae</taxon>
        <taxon>Labeonini</taxon>
        <taxon>Cirrhinus</taxon>
    </lineage>
</organism>
<proteinExistence type="predicted"/>
<protein>
    <submittedName>
        <fullName evidence="2">Uncharacterized protein</fullName>
    </submittedName>
</protein>
<dbReference type="SUPFAM" id="SSF53187">
    <property type="entry name" value="Zn-dependent exopeptidases"/>
    <property type="match status" value="1"/>
</dbReference>
<keyword evidence="1" id="KW-0732">Signal</keyword>
<dbReference type="Gene3D" id="3.40.630.10">
    <property type="entry name" value="Zn peptidases"/>
    <property type="match status" value="1"/>
</dbReference>
<comment type="caution">
    <text evidence="2">The sequence shown here is derived from an EMBL/GenBank/DDBJ whole genome shotgun (WGS) entry which is preliminary data.</text>
</comment>
<dbReference type="AlphaFoldDB" id="A0ABD0RBF4"/>
<gene>
    <name evidence="2" type="ORF">M9458_009399</name>
</gene>
<dbReference type="Proteomes" id="UP001529510">
    <property type="component" value="Unassembled WGS sequence"/>
</dbReference>
<reference evidence="2 3" key="1">
    <citation type="submission" date="2024-05" db="EMBL/GenBank/DDBJ databases">
        <title>Genome sequencing and assembly of Indian major carp, Cirrhinus mrigala (Hamilton, 1822).</title>
        <authorList>
            <person name="Mohindra V."/>
            <person name="Chowdhury L.M."/>
            <person name="Lal K."/>
            <person name="Jena J.K."/>
        </authorList>
    </citation>
    <scope>NUCLEOTIDE SEQUENCE [LARGE SCALE GENOMIC DNA]</scope>
    <source>
        <strain evidence="2">CM1030</strain>
        <tissue evidence="2">Blood</tissue>
    </source>
</reference>
<evidence type="ECO:0000256" key="1">
    <source>
        <dbReference type="SAM" id="SignalP"/>
    </source>
</evidence>
<feature type="non-terminal residue" evidence="2">
    <location>
        <position position="55"/>
    </location>
</feature>
<accession>A0ABD0RBF4</accession>
<dbReference type="EMBL" id="JAMKFB020000004">
    <property type="protein sequence ID" value="KAL0195827.1"/>
    <property type="molecule type" value="Genomic_DNA"/>
</dbReference>
<feature type="signal peptide" evidence="1">
    <location>
        <begin position="1"/>
        <end position="19"/>
    </location>
</feature>
<name>A0ABD0RBF4_CIRMR</name>